<dbReference type="Proteomes" id="UP001207930">
    <property type="component" value="Unassembled WGS sequence"/>
</dbReference>
<feature type="transmembrane region" description="Helical" evidence="1">
    <location>
        <begin position="203"/>
        <end position="224"/>
    </location>
</feature>
<feature type="transmembrane region" description="Helical" evidence="1">
    <location>
        <begin position="172"/>
        <end position="191"/>
    </location>
</feature>
<keyword evidence="1" id="KW-1133">Transmembrane helix</keyword>
<evidence type="ECO:0000313" key="4">
    <source>
        <dbReference type="Proteomes" id="UP001207930"/>
    </source>
</evidence>
<sequence>MDSEEVNPYATPAIIAESPIGSAPEVMGKYGPYRDNRRLAAWLIGLLFLSIAHHLWIGARDLAHLLGNNGEEAMRPTSADSYLSYTGISAVIPCLVLFGTWIVRSGKNAWLFAEVSRMRTRAGFQVKQSVLHYTPRWSVGWYFVPIACLWKPFVAMRDIVRASTLREGPPDFLLRSWWTLWILCVIIGSADDANIGRKSETEALIWATARAFVIALFLVAILLVRAVTALQTSTAAALAKADVSEPSRQARLAGQPGQR</sequence>
<feature type="transmembrane region" description="Helical" evidence="1">
    <location>
        <begin position="39"/>
        <end position="57"/>
    </location>
</feature>
<keyword evidence="1" id="KW-0812">Transmembrane</keyword>
<name>A0ABT3FQ04_9BACT</name>
<dbReference type="RefSeq" id="WP_264501231.1">
    <property type="nucleotide sequence ID" value="NZ_JAPDDS010000005.1"/>
</dbReference>
<reference evidence="3 4" key="1">
    <citation type="submission" date="2022-10" db="EMBL/GenBank/DDBJ databases">
        <title>Luteolibacter flavescens strain MCCC 1K03193, whole genome shotgun sequencing project.</title>
        <authorList>
            <person name="Zhao G."/>
            <person name="Shen L."/>
        </authorList>
    </citation>
    <scope>NUCLEOTIDE SEQUENCE [LARGE SCALE GENOMIC DNA]</scope>
    <source>
        <strain evidence="3 4">MCCC 1K03193</strain>
    </source>
</reference>
<feature type="domain" description="DUF4328" evidence="2">
    <location>
        <begin position="88"/>
        <end position="229"/>
    </location>
</feature>
<dbReference type="InterPro" id="IPR025565">
    <property type="entry name" value="DUF4328"/>
</dbReference>
<keyword evidence="1" id="KW-0472">Membrane</keyword>
<protein>
    <submittedName>
        <fullName evidence="3">DUF4328 domain-containing protein</fullName>
    </submittedName>
</protein>
<feature type="transmembrane region" description="Helical" evidence="1">
    <location>
        <begin position="82"/>
        <end position="103"/>
    </location>
</feature>
<evidence type="ECO:0000259" key="2">
    <source>
        <dbReference type="Pfam" id="PF14219"/>
    </source>
</evidence>
<comment type="caution">
    <text evidence="3">The sequence shown here is derived from an EMBL/GenBank/DDBJ whole genome shotgun (WGS) entry which is preliminary data.</text>
</comment>
<evidence type="ECO:0000256" key="1">
    <source>
        <dbReference type="SAM" id="Phobius"/>
    </source>
</evidence>
<gene>
    <name evidence="3" type="ORF">OKA04_11085</name>
</gene>
<dbReference type="EMBL" id="JAPDDS010000005">
    <property type="protein sequence ID" value="MCW1885274.1"/>
    <property type="molecule type" value="Genomic_DNA"/>
</dbReference>
<proteinExistence type="predicted"/>
<accession>A0ABT3FQ04</accession>
<keyword evidence="4" id="KW-1185">Reference proteome</keyword>
<organism evidence="3 4">
    <name type="scientific">Luteolibacter flavescens</name>
    <dbReference type="NCBI Taxonomy" id="1859460"/>
    <lineage>
        <taxon>Bacteria</taxon>
        <taxon>Pseudomonadati</taxon>
        <taxon>Verrucomicrobiota</taxon>
        <taxon>Verrucomicrobiia</taxon>
        <taxon>Verrucomicrobiales</taxon>
        <taxon>Verrucomicrobiaceae</taxon>
        <taxon>Luteolibacter</taxon>
    </lineage>
</organism>
<evidence type="ECO:0000313" key="3">
    <source>
        <dbReference type="EMBL" id="MCW1885274.1"/>
    </source>
</evidence>
<dbReference type="Pfam" id="PF14219">
    <property type="entry name" value="DUF4328"/>
    <property type="match status" value="1"/>
</dbReference>